<keyword evidence="10 12" id="KW-0413">Isomerase</keyword>
<keyword evidence="7 12" id="KW-0963">Cytoplasm</keyword>
<evidence type="ECO:0000256" key="13">
    <source>
        <dbReference type="RuleBase" id="RU003657"/>
    </source>
</evidence>
<reference evidence="15 16" key="1">
    <citation type="submission" date="2019-11" db="EMBL/GenBank/DDBJ databases">
        <title>Terrilactibacillus tamarindus sp. nov. BCM23-1 isolated from bark of Tamarindus indica.</title>
        <authorList>
            <person name="Kingkaew E."/>
            <person name="Tanasupawat S."/>
        </authorList>
    </citation>
    <scope>NUCLEOTIDE SEQUENCE [LARGE SCALE GENOMIC DNA]</scope>
    <source>
        <strain evidence="15 16">BCM23-1</strain>
    </source>
</reference>
<keyword evidence="9 12" id="KW-0368">Histidine biosynthesis</keyword>
<dbReference type="PANTHER" id="PTHR43090:SF2">
    <property type="entry name" value="1-(5-PHOSPHORIBOSYL)-5-[(5-PHOSPHORIBOSYLAMINO)METHYLIDENEAMINO] IMIDAZOLE-4-CARBOXAMIDE ISOMERASE"/>
    <property type="match status" value="1"/>
</dbReference>
<evidence type="ECO:0000256" key="5">
    <source>
        <dbReference type="ARBA" id="ARBA00012550"/>
    </source>
</evidence>
<dbReference type="InterPro" id="IPR011060">
    <property type="entry name" value="RibuloseP-bd_barrel"/>
</dbReference>
<dbReference type="SUPFAM" id="SSF51366">
    <property type="entry name" value="Ribulose-phoshate binding barrel"/>
    <property type="match status" value="1"/>
</dbReference>
<evidence type="ECO:0000256" key="4">
    <source>
        <dbReference type="ARBA" id="ARBA00009667"/>
    </source>
</evidence>
<protein>
    <recommendedName>
        <fullName evidence="6 12">1-(5-phosphoribosyl)-5-[(5-phosphoribosylamino)methylideneamino] imidazole-4-carboxamide isomerase</fullName>
        <ecNumber evidence="5 12">5.3.1.16</ecNumber>
    </recommendedName>
    <alternativeName>
        <fullName evidence="11 12">Phosphoribosylformimino-5-aminoimidazole carboxamide ribotide isomerase</fullName>
    </alternativeName>
</protein>
<evidence type="ECO:0000256" key="7">
    <source>
        <dbReference type="ARBA" id="ARBA00022490"/>
    </source>
</evidence>
<dbReference type="FunFam" id="3.20.20.70:FF:000009">
    <property type="entry name" value="1-(5-phosphoribosyl)-5-[(5-phosphoribosylamino)methylideneamino] imidazole-4-carboxamide isomerase"/>
    <property type="match status" value="1"/>
</dbReference>
<evidence type="ECO:0000256" key="2">
    <source>
        <dbReference type="ARBA" id="ARBA00004496"/>
    </source>
</evidence>
<dbReference type="Proteomes" id="UP000440978">
    <property type="component" value="Unassembled WGS sequence"/>
</dbReference>
<dbReference type="InterPro" id="IPR044524">
    <property type="entry name" value="Isoase_HisA-like"/>
</dbReference>
<comment type="pathway">
    <text evidence="3 12 14">Amino-acid biosynthesis; L-histidine biosynthesis; L-histidine from 5-phospho-alpha-D-ribose 1-diphosphate: step 4/9.</text>
</comment>
<comment type="similarity">
    <text evidence="4 12 13">Belongs to the HisA/HisF family.</text>
</comment>
<dbReference type="CDD" id="cd04732">
    <property type="entry name" value="HisA"/>
    <property type="match status" value="1"/>
</dbReference>
<dbReference type="GO" id="GO:0005737">
    <property type="term" value="C:cytoplasm"/>
    <property type="evidence" value="ECO:0007669"/>
    <property type="project" value="UniProtKB-SubCell"/>
</dbReference>
<evidence type="ECO:0000256" key="12">
    <source>
        <dbReference type="HAMAP-Rule" id="MF_01014"/>
    </source>
</evidence>
<dbReference type="GO" id="GO:0000162">
    <property type="term" value="P:L-tryptophan biosynthetic process"/>
    <property type="evidence" value="ECO:0007669"/>
    <property type="project" value="TreeGrafter"/>
</dbReference>
<gene>
    <name evidence="12 15" type="primary">hisA</name>
    <name evidence="15" type="ORF">GMB86_06430</name>
</gene>
<feature type="active site" description="Proton donor" evidence="12">
    <location>
        <position position="131"/>
    </location>
</feature>
<evidence type="ECO:0000256" key="11">
    <source>
        <dbReference type="ARBA" id="ARBA00030547"/>
    </source>
</evidence>
<evidence type="ECO:0000256" key="6">
    <source>
        <dbReference type="ARBA" id="ARBA00018464"/>
    </source>
</evidence>
<dbReference type="Gene3D" id="3.20.20.70">
    <property type="entry name" value="Aldolase class I"/>
    <property type="match status" value="1"/>
</dbReference>
<evidence type="ECO:0000256" key="8">
    <source>
        <dbReference type="ARBA" id="ARBA00022605"/>
    </source>
</evidence>
<dbReference type="InterPro" id="IPR013785">
    <property type="entry name" value="Aldolase_TIM"/>
</dbReference>
<dbReference type="HAMAP" id="MF_01014">
    <property type="entry name" value="HisA"/>
    <property type="match status" value="1"/>
</dbReference>
<dbReference type="NCBIfam" id="TIGR00007">
    <property type="entry name" value="1-(5-phosphoribosyl)-5-[(5-phosphoribosylamino)methylideneamino]imidazole-4-carboxamide isomerase"/>
    <property type="match status" value="1"/>
</dbReference>
<dbReference type="UniPathway" id="UPA00031">
    <property type="reaction ID" value="UER00009"/>
</dbReference>
<dbReference type="GO" id="GO:0000105">
    <property type="term" value="P:L-histidine biosynthetic process"/>
    <property type="evidence" value="ECO:0007669"/>
    <property type="project" value="UniProtKB-UniRule"/>
</dbReference>
<dbReference type="AlphaFoldDB" id="A0A6N8CR28"/>
<dbReference type="PANTHER" id="PTHR43090">
    <property type="entry name" value="1-(5-PHOSPHORIBOSYL)-5-[(5-PHOSPHORIBOSYLAMINO)METHYLIDENEAMINO] IMIDAZOLE-4-CARBOXAMIDE ISOMERASE"/>
    <property type="match status" value="1"/>
</dbReference>
<evidence type="ECO:0000313" key="15">
    <source>
        <dbReference type="EMBL" id="MTT31647.1"/>
    </source>
</evidence>
<comment type="caution">
    <text evidence="15">The sequence shown here is derived from an EMBL/GenBank/DDBJ whole genome shotgun (WGS) entry which is preliminary data.</text>
</comment>
<accession>A0A6N8CR28</accession>
<proteinExistence type="inferred from homology"/>
<dbReference type="GO" id="GO:0003949">
    <property type="term" value="F:1-(5-phosphoribosyl)-5-[(5-phosphoribosylamino)methylideneamino]imidazole-4-carboxamide isomerase activity"/>
    <property type="evidence" value="ECO:0007669"/>
    <property type="project" value="UniProtKB-UniRule"/>
</dbReference>
<feature type="active site" description="Proton acceptor" evidence="12">
    <location>
        <position position="10"/>
    </location>
</feature>
<evidence type="ECO:0000256" key="14">
    <source>
        <dbReference type="RuleBase" id="RU003658"/>
    </source>
</evidence>
<dbReference type="OrthoDB" id="9807749at2"/>
<dbReference type="EC" id="5.3.1.16" evidence="5 12"/>
<evidence type="ECO:0000256" key="1">
    <source>
        <dbReference type="ARBA" id="ARBA00000901"/>
    </source>
</evidence>
<dbReference type="InterPro" id="IPR023016">
    <property type="entry name" value="HisA/PriA"/>
</dbReference>
<evidence type="ECO:0000313" key="16">
    <source>
        <dbReference type="Proteomes" id="UP000440978"/>
    </source>
</evidence>
<evidence type="ECO:0000256" key="3">
    <source>
        <dbReference type="ARBA" id="ARBA00005133"/>
    </source>
</evidence>
<organism evidence="15 16">
    <name type="scientific">Terrilactibacillus tamarindi</name>
    <dbReference type="NCBI Taxonomy" id="2599694"/>
    <lineage>
        <taxon>Bacteria</taxon>
        <taxon>Bacillati</taxon>
        <taxon>Bacillota</taxon>
        <taxon>Bacilli</taxon>
        <taxon>Bacillales</taxon>
        <taxon>Bacillaceae</taxon>
        <taxon>Terrilactibacillus</taxon>
    </lineage>
</organism>
<keyword evidence="8 12" id="KW-0028">Amino-acid biosynthesis</keyword>
<comment type="catalytic activity">
    <reaction evidence="1 12 14">
        <text>1-(5-phospho-beta-D-ribosyl)-5-[(5-phospho-beta-D-ribosylamino)methylideneamino]imidazole-4-carboxamide = 5-[(5-phospho-1-deoxy-D-ribulos-1-ylimino)methylamino]-1-(5-phospho-beta-D-ribosyl)imidazole-4-carboxamide</text>
        <dbReference type="Rhea" id="RHEA:15469"/>
        <dbReference type="ChEBI" id="CHEBI:58435"/>
        <dbReference type="ChEBI" id="CHEBI:58525"/>
        <dbReference type="EC" id="5.3.1.16"/>
    </reaction>
</comment>
<sequence length="246" mass="26306">MVFTILPAIDLKNGKCVRLFQGDFNQETVYSDSPVTMAQSFYKAGASWIHLVDLDGAKSGKPVNHDWIYAITKEVPLSVEVGGGIRDLQTVEAYLSHGVKQVILGSSAISDPDFVKEALKKYPENITIGIDAKQGRVAVEGWLEVSTIKAVDLAKELVKSGAKRIIYTDISRDGAMKGPNVDEIETLAKESGCQVIASGGVSSIQDVETLAAKSEQGISGAIIGKALYTNAIDLSEALKVVEHVAN</sequence>
<keyword evidence="16" id="KW-1185">Reference proteome</keyword>
<comment type="subcellular location">
    <subcellularLocation>
        <location evidence="2 12 14">Cytoplasm</location>
    </subcellularLocation>
</comment>
<dbReference type="EMBL" id="WNHB01000008">
    <property type="protein sequence ID" value="MTT31647.1"/>
    <property type="molecule type" value="Genomic_DNA"/>
</dbReference>
<evidence type="ECO:0000256" key="9">
    <source>
        <dbReference type="ARBA" id="ARBA00023102"/>
    </source>
</evidence>
<dbReference type="InterPro" id="IPR006062">
    <property type="entry name" value="His_biosynth"/>
</dbReference>
<evidence type="ECO:0000256" key="10">
    <source>
        <dbReference type="ARBA" id="ARBA00023235"/>
    </source>
</evidence>
<dbReference type="RefSeq" id="WP_155217885.1">
    <property type="nucleotide sequence ID" value="NZ_WNHB01000008.1"/>
</dbReference>
<name>A0A6N8CR28_9BACI</name>
<dbReference type="InterPro" id="IPR006063">
    <property type="entry name" value="HisA_bact_arch"/>
</dbReference>
<dbReference type="Pfam" id="PF00977">
    <property type="entry name" value="His_biosynth"/>
    <property type="match status" value="1"/>
</dbReference>